<evidence type="ECO:0000256" key="9">
    <source>
        <dbReference type="SAM" id="MobiDB-lite"/>
    </source>
</evidence>
<accession>A0A9P7B7Y4</accession>
<gene>
    <name evidence="11" type="primary">RPA12</name>
    <name evidence="11" type="ORF">C6P46_002264</name>
</gene>
<dbReference type="GO" id="GO:0005736">
    <property type="term" value="C:RNA polymerase I complex"/>
    <property type="evidence" value="ECO:0007669"/>
    <property type="project" value="TreeGrafter"/>
</dbReference>
<evidence type="ECO:0000256" key="5">
    <source>
        <dbReference type="ARBA" id="ARBA00022771"/>
    </source>
</evidence>
<evidence type="ECO:0000256" key="6">
    <source>
        <dbReference type="ARBA" id="ARBA00022833"/>
    </source>
</evidence>
<keyword evidence="12" id="KW-1185">Reference proteome</keyword>
<dbReference type="Pfam" id="PF01096">
    <property type="entry name" value="Zn_ribbon_TFIIS"/>
    <property type="match status" value="1"/>
</dbReference>
<keyword evidence="4" id="KW-0479">Metal-binding</keyword>
<dbReference type="Gene3D" id="2.20.70.10">
    <property type="match status" value="1"/>
</dbReference>
<feature type="domain" description="TFIIS-type" evidence="10">
    <location>
        <begin position="332"/>
        <end position="372"/>
    </location>
</feature>
<proteinExistence type="predicted"/>
<reference evidence="11 12" key="1">
    <citation type="submission" date="2020-11" db="EMBL/GenBank/DDBJ databases">
        <title>Kefir isolates.</title>
        <authorList>
            <person name="Marcisauskas S."/>
            <person name="Kim Y."/>
            <person name="Blasche S."/>
        </authorList>
    </citation>
    <scope>NUCLEOTIDE SEQUENCE [LARGE SCALE GENOMIC DNA]</scope>
    <source>
        <strain evidence="11 12">KR</strain>
    </source>
</reference>
<dbReference type="PANTHER" id="PTHR11239">
    <property type="entry name" value="DNA-DIRECTED RNA POLYMERASE"/>
    <property type="match status" value="1"/>
</dbReference>
<keyword evidence="5 8" id="KW-0863">Zinc-finger</keyword>
<protein>
    <recommendedName>
        <fullName evidence="2">DNA-directed RNA polymerase I subunit RPA12</fullName>
    </recommendedName>
</protein>
<dbReference type="GO" id="GO:0003676">
    <property type="term" value="F:nucleic acid binding"/>
    <property type="evidence" value="ECO:0007669"/>
    <property type="project" value="InterPro"/>
</dbReference>
<evidence type="ECO:0000256" key="7">
    <source>
        <dbReference type="ARBA" id="ARBA00023242"/>
    </source>
</evidence>
<dbReference type="InterPro" id="IPR001222">
    <property type="entry name" value="Znf_TFIIS"/>
</dbReference>
<evidence type="ECO:0000313" key="11">
    <source>
        <dbReference type="EMBL" id="KAG0663695.1"/>
    </source>
</evidence>
<organism evidence="11 12">
    <name type="scientific">Rhodotorula mucilaginosa</name>
    <name type="common">Yeast</name>
    <name type="synonym">Rhodotorula rubra</name>
    <dbReference type="NCBI Taxonomy" id="5537"/>
    <lineage>
        <taxon>Eukaryota</taxon>
        <taxon>Fungi</taxon>
        <taxon>Dikarya</taxon>
        <taxon>Basidiomycota</taxon>
        <taxon>Pucciniomycotina</taxon>
        <taxon>Microbotryomycetes</taxon>
        <taxon>Sporidiobolales</taxon>
        <taxon>Sporidiobolaceae</taxon>
        <taxon>Rhodotorula</taxon>
    </lineage>
</organism>
<name>A0A9P7B7Y4_RHOMI</name>
<dbReference type="CDD" id="cd10507">
    <property type="entry name" value="Zn-ribbon_RPA12"/>
    <property type="match status" value="1"/>
</dbReference>
<evidence type="ECO:0000313" key="12">
    <source>
        <dbReference type="Proteomes" id="UP000777482"/>
    </source>
</evidence>
<comment type="subcellular location">
    <subcellularLocation>
        <location evidence="1">Nucleus</location>
        <location evidence="1">Nucleolus</location>
    </subcellularLocation>
</comment>
<dbReference type="GO" id="GO:0006363">
    <property type="term" value="P:termination of RNA polymerase I transcription"/>
    <property type="evidence" value="ECO:0007669"/>
    <property type="project" value="TreeGrafter"/>
</dbReference>
<evidence type="ECO:0000256" key="4">
    <source>
        <dbReference type="ARBA" id="ARBA00022723"/>
    </source>
</evidence>
<dbReference type="Proteomes" id="UP000777482">
    <property type="component" value="Unassembled WGS sequence"/>
</dbReference>
<evidence type="ECO:0000256" key="3">
    <source>
        <dbReference type="ARBA" id="ARBA00022478"/>
    </source>
</evidence>
<dbReference type="EMBL" id="PUHQ01000018">
    <property type="protein sequence ID" value="KAG0663695.1"/>
    <property type="molecule type" value="Genomic_DNA"/>
</dbReference>
<evidence type="ECO:0000256" key="1">
    <source>
        <dbReference type="ARBA" id="ARBA00004604"/>
    </source>
</evidence>
<dbReference type="SUPFAM" id="SSF57783">
    <property type="entry name" value="Zinc beta-ribbon"/>
    <property type="match status" value="1"/>
</dbReference>
<dbReference type="SMART" id="SM00440">
    <property type="entry name" value="ZnF_C2C2"/>
    <property type="match status" value="1"/>
</dbReference>
<keyword evidence="3 11" id="KW-0804">Transcription</keyword>
<keyword evidence="3 11" id="KW-0240">DNA-directed RNA polymerase</keyword>
<sequence>MRRPHFSFLHLTSGPRAHRGLRCATNWSLCSRRSAAQALLCGRDKISADLRRTGLHLLQDRSSAPSNPTSPPGPGLTSSGPALGGADKFGCLRSSTRSKSDCLLSARVKLTARKQARPGRRRGLLLTSSCRCYSHGTPVPMIQSSYNRYYVCDQAPTCSEPDQRLPATKLHIVTAARHANESAPSMSSSCLSLCPYQSLSQFGLIGDTMLCLSSLLPTSLEIPPGRAKSKLVAPAEHHRPHQALKQACRMASTANQYGSLIFCSRCGTLLDLPGDEDQLVCDGCGQVEDATAYEGEVITTKSNPAAFPSSLRQLKTSLVKNRGDVEKKKVFVDETCEKCGAKQMSVKTMQLRSADEGATVFYSCEKCGFQTRLNN</sequence>
<dbReference type="Gene3D" id="2.20.25.10">
    <property type="match status" value="1"/>
</dbReference>
<comment type="caution">
    <text evidence="11">The sequence shown here is derived from an EMBL/GenBank/DDBJ whole genome shotgun (WGS) entry which is preliminary data.</text>
</comment>
<evidence type="ECO:0000259" key="10">
    <source>
        <dbReference type="PROSITE" id="PS51133"/>
    </source>
</evidence>
<evidence type="ECO:0000256" key="8">
    <source>
        <dbReference type="PROSITE-ProRule" id="PRU00472"/>
    </source>
</evidence>
<evidence type="ECO:0000256" key="2">
    <source>
        <dbReference type="ARBA" id="ARBA00018784"/>
    </source>
</evidence>
<dbReference type="GO" id="GO:0003899">
    <property type="term" value="F:DNA-directed RNA polymerase activity"/>
    <property type="evidence" value="ECO:0007669"/>
    <property type="project" value="InterPro"/>
</dbReference>
<dbReference type="PROSITE" id="PS51133">
    <property type="entry name" value="ZF_TFIIS_2"/>
    <property type="match status" value="1"/>
</dbReference>
<feature type="region of interest" description="Disordered" evidence="9">
    <location>
        <begin position="58"/>
        <end position="81"/>
    </location>
</feature>
<dbReference type="OrthoDB" id="10056816at2759"/>
<dbReference type="InterPro" id="IPR034004">
    <property type="entry name" value="Zn_ribbon_RPA12_C"/>
</dbReference>
<keyword evidence="7" id="KW-0539">Nucleus</keyword>
<keyword evidence="6" id="KW-0862">Zinc</keyword>
<dbReference type="AlphaFoldDB" id="A0A9P7B7Y4"/>
<dbReference type="PANTHER" id="PTHR11239:SF14">
    <property type="entry name" value="DNA-DIRECTED RNA POLYMERASE I SUBUNIT RPA12"/>
    <property type="match status" value="1"/>
</dbReference>
<dbReference type="GO" id="GO:0008270">
    <property type="term" value="F:zinc ion binding"/>
    <property type="evidence" value="ECO:0007669"/>
    <property type="project" value="UniProtKB-KW"/>
</dbReference>
<dbReference type="InterPro" id="IPR012164">
    <property type="entry name" value="Rpa12/Rpb9/Rpc10/TFS"/>
</dbReference>